<protein>
    <recommendedName>
        <fullName evidence="4">Cullin repeat-containing protein</fullName>
    </recommendedName>
</protein>
<keyword evidence="3" id="KW-1185">Reference proteome</keyword>
<comment type="caution">
    <text evidence="2">The sequence shown here is derived from an EMBL/GenBank/DDBJ whole genome shotgun (WGS) entry which is preliminary data.</text>
</comment>
<dbReference type="EMBL" id="JASGXD010000025">
    <property type="protein sequence ID" value="KAK5999366.1"/>
    <property type="molecule type" value="Genomic_DNA"/>
</dbReference>
<evidence type="ECO:0000313" key="2">
    <source>
        <dbReference type="EMBL" id="KAK5999366.1"/>
    </source>
</evidence>
<dbReference type="SUPFAM" id="SSF74788">
    <property type="entry name" value="Cullin repeat-like"/>
    <property type="match status" value="1"/>
</dbReference>
<dbReference type="InterPro" id="IPR016159">
    <property type="entry name" value="Cullin_repeat-like_dom_sf"/>
</dbReference>
<evidence type="ECO:0008006" key="4">
    <source>
        <dbReference type="Google" id="ProtNLM"/>
    </source>
</evidence>
<name>A0ABR0T5U6_AURPU</name>
<reference evidence="2 3" key="1">
    <citation type="submission" date="2023-11" db="EMBL/GenBank/DDBJ databases">
        <title>Draft genome sequence and annotation of the polyextremotolerant black yeast-like fungus Aureobasidium pullulans NRRL 62042.</title>
        <authorList>
            <person name="Dielentheis-Frenken M.R.E."/>
            <person name="Wibberg D."/>
            <person name="Blank L.M."/>
            <person name="Tiso T."/>
        </authorList>
    </citation>
    <scope>NUCLEOTIDE SEQUENCE [LARGE SCALE GENOMIC DNA]</scope>
    <source>
        <strain evidence="2 3">NRRL 62042</strain>
    </source>
</reference>
<feature type="compositionally biased region" description="Polar residues" evidence="1">
    <location>
        <begin position="1"/>
        <end position="12"/>
    </location>
</feature>
<dbReference type="Proteomes" id="UP001341245">
    <property type="component" value="Unassembled WGS sequence"/>
</dbReference>
<evidence type="ECO:0000256" key="1">
    <source>
        <dbReference type="SAM" id="MobiDB-lite"/>
    </source>
</evidence>
<proteinExistence type="predicted"/>
<gene>
    <name evidence="2" type="ORF">QM012_005491</name>
</gene>
<feature type="region of interest" description="Disordered" evidence="1">
    <location>
        <begin position="1"/>
        <end position="24"/>
    </location>
</feature>
<dbReference type="Gene3D" id="1.20.1310.10">
    <property type="entry name" value="Cullin Repeats"/>
    <property type="match status" value="1"/>
</dbReference>
<evidence type="ECO:0000313" key="3">
    <source>
        <dbReference type="Proteomes" id="UP001341245"/>
    </source>
</evidence>
<organism evidence="2 3">
    <name type="scientific">Aureobasidium pullulans</name>
    <name type="common">Black yeast</name>
    <name type="synonym">Pullularia pullulans</name>
    <dbReference type="NCBI Taxonomy" id="5580"/>
    <lineage>
        <taxon>Eukaryota</taxon>
        <taxon>Fungi</taxon>
        <taxon>Dikarya</taxon>
        <taxon>Ascomycota</taxon>
        <taxon>Pezizomycotina</taxon>
        <taxon>Dothideomycetes</taxon>
        <taxon>Dothideomycetidae</taxon>
        <taxon>Dothideales</taxon>
        <taxon>Saccotheciaceae</taxon>
        <taxon>Aureobasidium</taxon>
    </lineage>
</organism>
<accession>A0ABR0T5U6</accession>
<feature type="compositionally biased region" description="Low complexity" evidence="1">
    <location>
        <begin position="13"/>
        <end position="24"/>
    </location>
</feature>
<sequence length="237" mass="26623">MKASRTSATQDNPATTSSTSSPTSSAAVLPIINYIESEISSLYVAAETSDIDEAPPIFSPKAYLEIYTRVHEYDIATRAQDNGVADKHLHRWLDSRIRYYCTSMRKRIFDSHGNKTDVTNSSFFRTLLTTYMSCYRKFCRLATLVGNLLRSWTRHGLRREKGENTYVASVEEMHQIAWRQEVLGNYARGPSPKDGLKELKNAIAVLVEADPEEGEEDPALVKDVVKSLAVLGIKVEI</sequence>